<dbReference type="PANTHER" id="PTHR10192">
    <property type="entry name" value="MOLYBDOPTERIN BIOSYNTHESIS PROTEIN"/>
    <property type="match status" value="1"/>
</dbReference>
<keyword evidence="4 6" id="KW-0501">Molybdenum cofactor biosynthesis</keyword>
<dbReference type="GO" id="GO:0061599">
    <property type="term" value="F:molybdopterin molybdotransferase activity"/>
    <property type="evidence" value="ECO:0007669"/>
    <property type="project" value="UniProtKB-UniRule"/>
</dbReference>
<comment type="pathway">
    <text evidence="2 6">Cofactor biosynthesis; molybdopterin biosynthesis.</text>
</comment>
<organism evidence="8 9">
    <name type="scientific">Larkinella knui</name>
    <dbReference type="NCBI Taxonomy" id="2025310"/>
    <lineage>
        <taxon>Bacteria</taxon>
        <taxon>Pseudomonadati</taxon>
        <taxon>Bacteroidota</taxon>
        <taxon>Cytophagia</taxon>
        <taxon>Cytophagales</taxon>
        <taxon>Spirosomataceae</taxon>
        <taxon>Larkinella</taxon>
    </lineage>
</organism>
<dbReference type="Pfam" id="PF03454">
    <property type="entry name" value="MoeA_C"/>
    <property type="match status" value="1"/>
</dbReference>
<dbReference type="NCBIfam" id="TIGR00177">
    <property type="entry name" value="molyb_syn"/>
    <property type="match status" value="1"/>
</dbReference>
<comment type="caution">
    <text evidence="8">The sequence shown here is derived from an EMBL/GenBank/DDBJ whole genome shotgun (WGS) entry which is preliminary data.</text>
</comment>
<dbReference type="GO" id="GO:0046872">
    <property type="term" value="F:metal ion binding"/>
    <property type="evidence" value="ECO:0007669"/>
    <property type="project" value="UniProtKB-UniRule"/>
</dbReference>
<comment type="function">
    <text evidence="1 6">Catalyzes the insertion of molybdate into adenylated molybdopterin with the concomitant release of AMP.</text>
</comment>
<evidence type="ECO:0000256" key="5">
    <source>
        <dbReference type="ARBA" id="ARBA00047317"/>
    </source>
</evidence>
<evidence type="ECO:0000256" key="3">
    <source>
        <dbReference type="ARBA" id="ARBA00010763"/>
    </source>
</evidence>
<feature type="domain" description="MoaB/Mog" evidence="7">
    <location>
        <begin position="176"/>
        <end position="314"/>
    </location>
</feature>
<dbReference type="UniPathway" id="UPA00344"/>
<dbReference type="InterPro" id="IPR036425">
    <property type="entry name" value="MoaB/Mog-like_dom_sf"/>
</dbReference>
<keyword evidence="6" id="KW-0460">Magnesium</keyword>
<dbReference type="EMBL" id="RQJP01000002">
    <property type="protein sequence ID" value="RRB14864.1"/>
    <property type="molecule type" value="Genomic_DNA"/>
</dbReference>
<dbReference type="SMART" id="SM00852">
    <property type="entry name" value="MoCF_biosynth"/>
    <property type="match status" value="1"/>
</dbReference>
<dbReference type="InterPro" id="IPR005111">
    <property type="entry name" value="MoeA_C_domain_IV"/>
</dbReference>
<dbReference type="PANTHER" id="PTHR10192:SF5">
    <property type="entry name" value="GEPHYRIN"/>
    <property type="match status" value="1"/>
</dbReference>
<dbReference type="InterPro" id="IPR001453">
    <property type="entry name" value="MoaB/Mog_dom"/>
</dbReference>
<evidence type="ECO:0000256" key="4">
    <source>
        <dbReference type="ARBA" id="ARBA00023150"/>
    </source>
</evidence>
<dbReference type="Gene3D" id="3.40.980.10">
    <property type="entry name" value="MoaB/Mog-like domain"/>
    <property type="match status" value="1"/>
</dbReference>
<comment type="catalytic activity">
    <reaction evidence="5">
        <text>adenylyl-molybdopterin + molybdate = Mo-molybdopterin + AMP + H(+)</text>
        <dbReference type="Rhea" id="RHEA:35047"/>
        <dbReference type="ChEBI" id="CHEBI:15378"/>
        <dbReference type="ChEBI" id="CHEBI:36264"/>
        <dbReference type="ChEBI" id="CHEBI:62727"/>
        <dbReference type="ChEBI" id="CHEBI:71302"/>
        <dbReference type="ChEBI" id="CHEBI:456215"/>
        <dbReference type="EC" id="2.10.1.1"/>
    </reaction>
</comment>
<name>A0A3P1CPI9_9BACT</name>
<dbReference type="SUPFAM" id="SSF63867">
    <property type="entry name" value="MoeA C-terminal domain-like"/>
    <property type="match status" value="1"/>
</dbReference>
<evidence type="ECO:0000256" key="2">
    <source>
        <dbReference type="ARBA" id="ARBA00005046"/>
    </source>
</evidence>
<dbReference type="GO" id="GO:0005829">
    <property type="term" value="C:cytosol"/>
    <property type="evidence" value="ECO:0007669"/>
    <property type="project" value="TreeGrafter"/>
</dbReference>
<dbReference type="Gene3D" id="2.40.340.10">
    <property type="entry name" value="MoeA, C-terminal, domain IV"/>
    <property type="match status" value="1"/>
</dbReference>
<evidence type="ECO:0000256" key="1">
    <source>
        <dbReference type="ARBA" id="ARBA00002901"/>
    </source>
</evidence>
<keyword evidence="6 8" id="KW-0808">Transferase</keyword>
<dbReference type="RefSeq" id="WP_124906460.1">
    <property type="nucleotide sequence ID" value="NZ_RQJP01000002.1"/>
</dbReference>
<evidence type="ECO:0000259" key="7">
    <source>
        <dbReference type="SMART" id="SM00852"/>
    </source>
</evidence>
<dbReference type="InterPro" id="IPR038987">
    <property type="entry name" value="MoeA-like"/>
</dbReference>
<sequence length="405" mass="44068">MLSVADAYSIVLNHPLVIPAENSPLSQAAGRVLREPLIADRDLPPFDRVSMDGIAIQYRAFETGQRHFRVAGAQFAGQPPQTLADETACLEVMTGALLPLETDTVIRYEDLELTDGVAQIRIETVRPGQNIHHQATDRKQHDELVAAGTRLGPPEMAVAASVGKVTVLVSKRPRIALISTGDELVDVVDTPKPYQIRRSNTYLLQAVLQSAGAETTLLHLPDEVDTMETALRTLLIDYDALVLSGGVSAGKADFVPAVMEKLGVRQLFHQVAQRPGKPLWFGASDEGKVVFGLPGNPVSTFLCAYRYLLPWLNISLGLPDSQPSVARLVRPISFAPKLTYFLPVRLTVSQDGIWLAEPLPGSGSADYANLVQCDGFMELPPERAEFSEGEAFPVLTYPRTGGRSR</sequence>
<keyword evidence="6" id="KW-0479">Metal-binding</keyword>
<accession>A0A3P1CPI9</accession>
<dbReference type="EC" id="2.10.1.1" evidence="6"/>
<comment type="cofactor">
    <cofactor evidence="6">
        <name>Mg(2+)</name>
        <dbReference type="ChEBI" id="CHEBI:18420"/>
    </cofactor>
</comment>
<comment type="similarity">
    <text evidence="3 6">Belongs to the MoeA family.</text>
</comment>
<evidence type="ECO:0000313" key="8">
    <source>
        <dbReference type="EMBL" id="RRB14864.1"/>
    </source>
</evidence>
<evidence type="ECO:0000313" key="9">
    <source>
        <dbReference type="Proteomes" id="UP000274271"/>
    </source>
</evidence>
<dbReference type="Gene3D" id="2.170.190.11">
    <property type="entry name" value="Molybdopterin biosynthesis moea protein, domain 3"/>
    <property type="match status" value="1"/>
</dbReference>
<dbReference type="Proteomes" id="UP000274271">
    <property type="component" value="Unassembled WGS sequence"/>
</dbReference>
<dbReference type="OrthoDB" id="9804758at2"/>
<dbReference type="InterPro" id="IPR036688">
    <property type="entry name" value="MoeA_C_domain_IV_sf"/>
</dbReference>
<dbReference type="Pfam" id="PF00994">
    <property type="entry name" value="MoCF_biosynth"/>
    <property type="match status" value="1"/>
</dbReference>
<protein>
    <recommendedName>
        <fullName evidence="6">Molybdopterin molybdenumtransferase</fullName>
        <ecNumber evidence="6">2.10.1.1</ecNumber>
    </recommendedName>
</protein>
<dbReference type="GO" id="GO:0006777">
    <property type="term" value="P:Mo-molybdopterin cofactor biosynthetic process"/>
    <property type="evidence" value="ECO:0007669"/>
    <property type="project" value="UniProtKB-UniRule"/>
</dbReference>
<gene>
    <name evidence="8" type="ORF">EHT87_09865</name>
</gene>
<evidence type="ECO:0000256" key="6">
    <source>
        <dbReference type="RuleBase" id="RU365090"/>
    </source>
</evidence>
<proteinExistence type="inferred from homology"/>
<dbReference type="InterPro" id="IPR036135">
    <property type="entry name" value="MoeA_linker/N_sf"/>
</dbReference>
<reference evidence="8 9" key="1">
    <citation type="submission" date="2018-11" db="EMBL/GenBank/DDBJ databases">
        <authorList>
            <person name="Zhou Z."/>
            <person name="Wang G."/>
        </authorList>
    </citation>
    <scope>NUCLEOTIDE SEQUENCE [LARGE SCALE GENOMIC DNA]</scope>
    <source>
        <strain evidence="8 9">KCTC42998</strain>
    </source>
</reference>
<dbReference type="CDD" id="cd00887">
    <property type="entry name" value="MoeA"/>
    <property type="match status" value="1"/>
</dbReference>
<dbReference type="SUPFAM" id="SSF63882">
    <property type="entry name" value="MoeA N-terminal region -like"/>
    <property type="match status" value="1"/>
</dbReference>
<keyword evidence="6" id="KW-0500">Molybdenum</keyword>
<dbReference type="Pfam" id="PF03453">
    <property type="entry name" value="MoeA_N"/>
    <property type="match status" value="1"/>
</dbReference>
<keyword evidence="9" id="KW-1185">Reference proteome</keyword>
<dbReference type="AlphaFoldDB" id="A0A3P1CPI9"/>
<dbReference type="InterPro" id="IPR005110">
    <property type="entry name" value="MoeA_linker/N"/>
</dbReference>
<dbReference type="SUPFAM" id="SSF53218">
    <property type="entry name" value="Molybdenum cofactor biosynthesis proteins"/>
    <property type="match status" value="1"/>
</dbReference>
<dbReference type="Gene3D" id="3.90.105.10">
    <property type="entry name" value="Molybdopterin biosynthesis moea protein, domain 2"/>
    <property type="match status" value="1"/>
</dbReference>